<feature type="transmembrane region" description="Helical" evidence="1">
    <location>
        <begin position="30"/>
        <end position="48"/>
    </location>
</feature>
<keyword evidence="1" id="KW-1133">Transmembrane helix</keyword>
<proteinExistence type="predicted"/>
<evidence type="ECO:0000313" key="2">
    <source>
        <dbReference type="EMBL" id="OGM56475.1"/>
    </source>
</evidence>
<name>A0A1F8AZ19_9BACT</name>
<feature type="transmembrane region" description="Helical" evidence="1">
    <location>
        <begin position="86"/>
        <end position="105"/>
    </location>
</feature>
<evidence type="ECO:0000256" key="1">
    <source>
        <dbReference type="SAM" id="Phobius"/>
    </source>
</evidence>
<keyword evidence="1" id="KW-0812">Transmembrane</keyword>
<reference evidence="2 3" key="1">
    <citation type="journal article" date="2016" name="Nat. Commun.">
        <title>Thousands of microbial genomes shed light on interconnected biogeochemical processes in an aquifer system.</title>
        <authorList>
            <person name="Anantharaman K."/>
            <person name="Brown C.T."/>
            <person name="Hug L.A."/>
            <person name="Sharon I."/>
            <person name="Castelle C.J."/>
            <person name="Probst A.J."/>
            <person name="Thomas B.C."/>
            <person name="Singh A."/>
            <person name="Wilkins M.J."/>
            <person name="Karaoz U."/>
            <person name="Brodie E.L."/>
            <person name="Williams K.H."/>
            <person name="Hubbard S.S."/>
            <person name="Banfield J.F."/>
        </authorList>
    </citation>
    <scope>NUCLEOTIDE SEQUENCE [LARGE SCALE GENOMIC DNA]</scope>
</reference>
<dbReference type="STRING" id="1802513.A3E46_01585"/>
<accession>A0A1F8AZ19</accession>
<dbReference type="Proteomes" id="UP000178313">
    <property type="component" value="Unassembled WGS sequence"/>
</dbReference>
<comment type="caution">
    <text evidence="2">The sequence shown here is derived from an EMBL/GenBank/DDBJ whole genome shotgun (WGS) entry which is preliminary data.</text>
</comment>
<sequence>MRKILIYCSFAISALVVVLAFVTATTWLQLAVATILYPLLVYFALRIFPRKAWQATPLEQVATIGPASMQLPENEDTGIIDIDKRAFLKLIGISGISLLLYWVFIKRAGTPLFGSASESGTVSLQDATGHKIDPAEKQPTDGYRITEIDDSIIAHYGFTHKNDSWFIMRIDTDTGSFRYVRGNSNFAGGWNNREHLKYDYYVNVF</sequence>
<evidence type="ECO:0000313" key="3">
    <source>
        <dbReference type="Proteomes" id="UP000178313"/>
    </source>
</evidence>
<gene>
    <name evidence="2" type="ORF">A3E46_01585</name>
</gene>
<dbReference type="EMBL" id="MGGZ01000032">
    <property type="protein sequence ID" value="OGM56475.1"/>
    <property type="molecule type" value="Genomic_DNA"/>
</dbReference>
<protein>
    <submittedName>
        <fullName evidence="2">Uncharacterized protein</fullName>
    </submittedName>
</protein>
<dbReference type="AlphaFoldDB" id="A0A1F8AZ19"/>
<keyword evidence="1" id="KW-0472">Membrane</keyword>
<organism evidence="2 3">
    <name type="scientific">Candidatus Woesebacteria bacterium RIFCSPHIGHO2_12_FULL_46_16</name>
    <dbReference type="NCBI Taxonomy" id="1802513"/>
    <lineage>
        <taxon>Bacteria</taxon>
        <taxon>Candidatus Woeseibacteriota</taxon>
    </lineage>
</organism>